<dbReference type="InterPro" id="IPR027417">
    <property type="entry name" value="P-loop_NTPase"/>
</dbReference>
<dbReference type="Gene3D" id="3.40.50.300">
    <property type="entry name" value="P-loop containing nucleotide triphosphate hydrolases"/>
    <property type="match status" value="1"/>
</dbReference>
<gene>
    <name evidence="2" type="ORF">KPL27_05625</name>
</gene>
<name>A0ABS6C272_9CLOT</name>
<evidence type="ECO:0000259" key="1">
    <source>
        <dbReference type="Pfam" id="PF10593"/>
    </source>
</evidence>
<keyword evidence="3" id="KW-1185">Reference proteome</keyword>
<proteinExistence type="predicted"/>
<dbReference type="EMBL" id="JAHLDG010000007">
    <property type="protein sequence ID" value="MBU3219585.1"/>
    <property type="molecule type" value="Genomic_DNA"/>
</dbReference>
<accession>A0ABS6C272</accession>
<dbReference type="InterPro" id="IPR018310">
    <property type="entry name" value="Put_endonuclease_Z1-dom"/>
</dbReference>
<dbReference type="SUPFAM" id="SSF52540">
    <property type="entry name" value="P-loop containing nucleoside triphosphate hydrolases"/>
    <property type="match status" value="1"/>
</dbReference>
<feature type="domain" description="Putative endonuclease Z1" evidence="1">
    <location>
        <begin position="413"/>
        <end position="639"/>
    </location>
</feature>
<dbReference type="Pfam" id="PF10593">
    <property type="entry name" value="Z1"/>
    <property type="match status" value="1"/>
</dbReference>
<evidence type="ECO:0000313" key="3">
    <source>
        <dbReference type="Proteomes" id="UP000740830"/>
    </source>
</evidence>
<reference evidence="2 3" key="1">
    <citation type="submission" date="2021-06" db="EMBL/GenBank/DDBJ databases">
        <title>Clostridia strains as spoilage organisms.</title>
        <authorList>
            <person name="Wambui J."/>
            <person name="Stephan R."/>
            <person name="Stevens M.J.A."/>
        </authorList>
    </citation>
    <scope>NUCLEOTIDE SEQUENCE [LARGE SCALE GENOMIC DNA]</scope>
    <source>
        <strain evidence="2 3">CM013</strain>
    </source>
</reference>
<dbReference type="Proteomes" id="UP000740830">
    <property type="component" value="Unassembled WGS sequence"/>
</dbReference>
<dbReference type="RefSeq" id="WP_185162705.1">
    <property type="nucleotide sequence ID" value="NZ_JACKWX010000013.1"/>
</dbReference>
<protein>
    <submittedName>
        <fullName evidence="2">Z1 domain-containing protein</fullName>
    </submittedName>
</protein>
<comment type="caution">
    <text evidence="2">The sequence shown here is derived from an EMBL/GenBank/DDBJ whole genome shotgun (WGS) entry which is preliminary data.</text>
</comment>
<sequence length="915" mass="104751">MCDIANMFYNLIVSVIVSKSVNEEIAIDNIIEEFKELPMFVDNLKDRDIEEVRKRIMSERSIKLSLGTVIEGNIKYEKWFLRRKADLDLRYWERYKKYLLEKSNFPTGVVNTMDTMLDTLTDLLGDPEINGEFQRRGLIIGDVQSGKTSNYTGLICKGADAGYKVIVLLTGTIEKLRKQTQLRLDEGFVGMDSAAMIKQKENNVIGVGNYDATINPMVLTSTMDDFKLKSARNLGFNLTTINQPVLFVIKKNVSTLKHLNRWLKTFNQNEYNIIDNSILVIDDESDNASVNTNPEDRNPTTINSQIRELLSVFKKASYVGFTATPFANIFIDPDTNDSMVKEDLFPKDYIYSLNSPSNYIGARDIFSENGKWKGMLKEIRLKPINASNDDFIDCLLPSNHKSDHYVVDVPKDLKEAINLFLIANVIRDLRGDVDSHRSMLINISRFTNVQNQVGVIINNYLKDVQATARLYGKTDTSESLKDKTMKELYEAYKKNYGDLNYSWSEIQDALYKGIVSITVVVVNQNNKNSLNYEEYENNGLRVIAVGGLSLSRGLTLEGLVISYFYRNSKMYDTLMQMGRWFGYRKGYEDLCRIWMAEDSIQWYEHISVATDELRNEIKKYENSGSTPNDFGLRVRTDINSLLVTARNKMRTASSMEVCINLSGEVIETPNLYSDVAINRSNNIVIRELIKDLKENDIQEKGSGNAVVFKNVNKEIIIKMLNSFEVSMINDAFDTDSIEEFIKGYKNNELDKWDIAFASGSSQYKYKVLNEEVNIVERSFSIESNNKVLRMSGKKRRLGSSNDGRYGLSKEEIEKVKIKFKEENDNARTLNQKSYFKYIKRNPLLIIYLINLKECKSEDEKLGQNLISKFKGSDNPLIGLSIGIPKLGMSSTQYARYTINKVQQGMNYQYDLGDDE</sequence>
<evidence type="ECO:0000313" key="2">
    <source>
        <dbReference type="EMBL" id="MBU3219585.1"/>
    </source>
</evidence>
<organism evidence="2 3">
    <name type="scientific">Clostridium algidicarnis</name>
    <dbReference type="NCBI Taxonomy" id="37659"/>
    <lineage>
        <taxon>Bacteria</taxon>
        <taxon>Bacillati</taxon>
        <taxon>Bacillota</taxon>
        <taxon>Clostridia</taxon>
        <taxon>Eubacteriales</taxon>
        <taxon>Clostridiaceae</taxon>
        <taxon>Clostridium</taxon>
    </lineage>
</organism>